<proteinExistence type="predicted"/>
<dbReference type="Proteomes" id="UP000281553">
    <property type="component" value="Unassembled WGS sequence"/>
</dbReference>
<keyword evidence="2" id="KW-1185">Reference proteome</keyword>
<organism evidence="1 2">
    <name type="scientific">Dibothriocephalus latus</name>
    <name type="common">Fish tapeworm</name>
    <name type="synonym">Diphyllobothrium latum</name>
    <dbReference type="NCBI Taxonomy" id="60516"/>
    <lineage>
        <taxon>Eukaryota</taxon>
        <taxon>Metazoa</taxon>
        <taxon>Spiralia</taxon>
        <taxon>Lophotrochozoa</taxon>
        <taxon>Platyhelminthes</taxon>
        <taxon>Cestoda</taxon>
        <taxon>Eucestoda</taxon>
        <taxon>Diphyllobothriidea</taxon>
        <taxon>Diphyllobothriidae</taxon>
        <taxon>Dibothriocephalus</taxon>
    </lineage>
</organism>
<name>A0A3P7P3P5_DIBLA</name>
<gene>
    <name evidence="1" type="ORF">DILT_LOCUS19456</name>
</gene>
<evidence type="ECO:0000313" key="2">
    <source>
        <dbReference type="Proteomes" id="UP000281553"/>
    </source>
</evidence>
<feature type="non-terminal residue" evidence="1">
    <location>
        <position position="63"/>
    </location>
</feature>
<accession>A0A3P7P3P5</accession>
<dbReference type="AlphaFoldDB" id="A0A3P7P3P5"/>
<reference evidence="1 2" key="1">
    <citation type="submission" date="2018-11" db="EMBL/GenBank/DDBJ databases">
        <authorList>
            <consortium name="Pathogen Informatics"/>
        </authorList>
    </citation>
    <scope>NUCLEOTIDE SEQUENCE [LARGE SCALE GENOMIC DNA]</scope>
</reference>
<dbReference type="EMBL" id="UYRU01113367">
    <property type="protein sequence ID" value="VDN44853.1"/>
    <property type="molecule type" value="Genomic_DNA"/>
</dbReference>
<protein>
    <submittedName>
        <fullName evidence="1">Uncharacterized protein</fullName>
    </submittedName>
</protein>
<evidence type="ECO:0000313" key="1">
    <source>
        <dbReference type="EMBL" id="VDN44853.1"/>
    </source>
</evidence>
<sequence length="63" mass="7397">MDGARFFEIQRNLSLAVHLLKYRFKFHHQTEPTKRGEFGWNRVRSWCFPDDSVGAPTLSARGM</sequence>